<accession>A0ABM5N1Y9</accession>
<keyword evidence="3" id="KW-1185">Reference proteome</keyword>
<dbReference type="EMBL" id="CP002961">
    <property type="protein sequence ID" value="AFK03434.1"/>
    <property type="molecule type" value="Genomic_DNA"/>
</dbReference>
<protein>
    <recommendedName>
        <fullName evidence="1">HMA domain-containing protein</fullName>
    </recommendedName>
</protein>
<evidence type="ECO:0000259" key="1">
    <source>
        <dbReference type="PROSITE" id="PS50846"/>
    </source>
</evidence>
<proteinExistence type="predicted"/>
<dbReference type="RefSeq" id="WP_015029131.1">
    <property type="nucleotide sequence ID" value="NC_018748.1"/>
</dbReference>
<sequence length="142" mass="15987">MKKNLLAVTKVIVALVLTFFVSMLVWANWEEPPLSEKLDLKPIHLAVFSLDKQANMADSTLISQKLSSTQGVTACTVNPAFKTVSITYYEDEVSEETLKSLVQQKDYVASKINFAAMEGPKCPVPMEYIDFFTNMKRTLCLR</sequence>
<evidence type="ECO:0000313" key="3">
    <source>
        <dbReference type="Proteomes" id="UP000002875"/>
    </source>
</evidence>
<dbReference type="Gene3D" id="3.30.70.100">
    <property type="match status" value="1"/>
</dbReference>
<organism evidence="2 3">
    <name type="scientific">Emticicia oligotrophica (strain DSM 17448 / CIP 109782 / MTCC 6937 / GPTSA100-15)</name>
    <dbReference type="NCBI Taxonomy" id="929562"/>
    <lineage>
        <taxon>Bacteria</taxon>
        <taxon>Pseudomonadati</taxon>
        <taxon>Bacteroidota</taxon>
        <taxon>Cytophagia</taxon>
        <taxon>Cytophagales</taxon>
        <taxon>Leadbetterellaceae</taxon>
        <taxon>Emticicia</taxon>
    </lineage>
</organism>
<evidence type="ECO:0000313" key="2">
    <source>
        <dbReference type="EMBL" id="AFK03434.1"/>
    </source>
</evidence>
<dbReference type="InterPro" id="IPR036163">
    <property type="entry name" value="HMA_dom_sf"/>
</dbReference>
<name>A0ABM5N1Y9_EMTOG</name>
<dbReference type="PROSITE" id="PS50846">
    <property type="entry name" value="HMA_2"/>
    <property type="match status" value="1"/>
</dbReference>
<reference evidence="2 3" key="1">
    <citation type="submission" date="2011-07" db="EMBL/GenBank/DDBJ databases">
        <title>The complete genome of chromosome of Emticicia oligotrophica DSM 17448.</title>
        <authorList>
            <consortium name="US DOE Joint Genome Institute (JGI-PGF)"/>
            <person name="Lucas S."/>
            <person name="Han J."/>
            <person name="Lapidus A."/>
            <person name="Bruce D."/>
            <person name="Goodwin L."/>
            <person name="Pitluck S."/>
            <person name="Peters L."/>
            <person name="Kyrpides N."/>
            <person name="Mavromatis K."/>
            <person name="Ivanova N."/>
            <person name="Ovchinnikova G."/>
            <person name="Teshima H."/>
            <person name="Detter J.C."/>
            <person name="Tapia R."/>
            <person name="Han C."/>
            <person name="Land M."/>
            <person name="Hauser L."/>
            <person name="Markowitz V."/>
            <person name="Cheng J.-F."/>
            <person name="Hugenholtz P."/>
            <person name="Woyke T."/>
            <person name="Wu D."/>
            <person name="Tindall B."/>
            <person name="Pomrenke H."/>
            <person name="Brambilla E."/>
            <person name="Klenk H.-P."/>
            <person name="Eisen J.A."/>
        </authorList>
    </citation>
    <scope>NUCLEOTIDE SEQUENCE [LARGE SCALE GENOMIC DNA]</scope>
    <source>
        <strain evidence="2 3">DSM 17448</strain>
    </source>
</reference>
<gene>
    <name evidence="2" type="ordered locus">Emtol_2296</name>
</gene>
<dbReference type="SUPFAM" id="SSF55008">
    <property type="entry name" value="HMA, heavy metal-associated domain"/>
    <property type="match status" value="1"/>
</dbReference>
<feature type="domain" description="HMA" evidence="1">
    <location>
        <begin position="41"/>
        <end position="110"/>
    </location>
</feature>
<dbReference type="InterPro" id="IPR006121">
    <property type="entry name" value="HMA_dom"/>
</dbReference>
<dbReference type="Proteomes" id="UP000002875">
    <property type="component" value="Chromosome"/>
</dbReference>